<reference evidence="5" key="1">
    <citation type="journal article" date="2020" name="Nature">
        <title>Giant virus diversity and host interactions through global metagenomics.</title>
        <authorList>
            <person name="Schulz F."/>
            <person name="Roux S."/>
            <person name="Paez-Espino D."/>
            <person name="Jungbluth S."/>
            <person name="Walsh D.A."/>
            <person name="Denef V.J."/>
            <person name="McMahon K.D."/>
            <person name="Konstantinidis K.T."/>
            <person name="Eloe-Fadrosh E.A."/>
            <person name="Kyrpides N.C."/>
            <person name="Woyke T."/>
        </authorList>
    </citation>
    <scope>NUCLEOTIDE SEQUENCE</scope>
    <source>
        <strain evidence="5">GVMAG-M-3300020728-1</strain>
    </source>
</reference>
<keyword evidence="3" id="KW-0472">Membrane</keyword>
<feature type="transmembrane region" description="Helical" evidence="3">
    <location>
        <begin position="32"/>
        <end position="54"/>
    </location>
</feature>
<evidence type="ECO:0000313" key="5">
    <source>
        <dbReference type="EMBL" id="QHT03351.1"/>
    </source>
</evidence>
<evidence type="ECO:0000256" key="2">
    <source>
        <dbReference type="SAM" id="MobiDB-lite"/>
    </source>
</evidence>
<dbReference type="SMART" id="SM00445">
    <property type="entry name" value="LINK"/>
    <property type="match status" value="1"/>
</dbReference>
<accession>A0A6C0CFY7</accession>
<dbReference type="AlphaFoldDB" id="A0A6C0CFY7"/>
<keyword evidence="3" id="KW-0812">Transmembrane</keyword>
<evidence type="ECO:0000256" key="3">
    <source>
        <dbReference type="SAM" id="Phobius"/>
    </source>
</evidence>
<feature type="domain" description="Link" evidence="4">
    <location>
        <begin position="131"/>
        <end position="232"/>
    </location>
</feature>
<dbReference type="SUPFAM" id="SSF56436">
    <property type="entry name" value="C-type lectin-like"/>
    <property type="match status" value="1"/>
</dbReference>
<dbReference type="InterPro" id="IPR016187">
    <property type="entry name" value="CTDL_fold"/>
</dbReference>
<dbReference type="GO" id="GO:0007155">
    <property type="term" value="P:cell adhesion"/>
    <property type="evidence" value="ECO:0007669"/>
    <property type="project" value="InterPro"/>
</dbReference>
<dbReference type="InterPro" id="IPR000538">
    <property type="entry name" value="Link_dom"/>
</dbReference>
<dbReference type="EMBL" id="MN739410">
    <property type="protein sequence ID" value="QHT03351.1"/>
    <property type="molecule type" value="Genomic_DNA"/>
</dbReference>
<evidence type="ECO:0000256" key="1">
    <source>
        <dbReference type="ARBA" id="ARBA00023157"/>
    </source>
</evidence>
<name>A0A6C0CFY7_9ZZZZ</name>
<feature type="region of interest" description="Disordered" evidence="2">
    <location>
        <begin position="104"/>
        <end position="129"/>
    </location>
</feature>
<dbReference type="Gene3D" id="3.10.100.10">
    <property type="entry name" value="Mannose-Binding Protein A, subunit A"/>
    <property type="match status" value="1"/>
</dbReference>
<proteinExistence type="predicted"/>
<protein>
    <recommendedName>
        <fullName evidence="4">Link domain-containing protein</fullName>
    </recommendedName>
</protein>
<dbReference type="GO" id="GO:0005540">
    <property type="term" value="F:hyaluronic acid binding"/>
    <property type="evidence" value="ECO:0007669"/>
    <property type="project" value="InterPro"/>
</dbReference>
<evidence type="ECO:0000259" key="4">
    <source>
        <dbReference type="PROSITE" id="PS50963"/>
    </source>
</evidence>
<sequence>MSNPLNPVIPGQAPLTPVIPGGSTPTNMVLDIGATLMVVTSVLVLLTIVTFFATGSLLATLVVIAIVIGFVLLLTKLGIINIYYADGMLHVDYHALDGSSASSGAPSGSASGSAPAPAPSTTDQTASAPKTISKSEVFHVGNNHYSYDDAPAVCAAYDAELATYDQVNEAFALGAEWCAYGWSQGGMALYPTQQSTWQKLQSEPKTRTACGRPGVNGGYFDPATKFGVNCYGAKPADLVNAKYPLPLPGADPATFNAMVNRFKKMLGSIPVTAFNRLGWSEWNLVPHT</sequence>
<keyword evidence="3" id="KW-1133">Transmembrane helix</keyword>
<feature type="transmembrane region" description="Helical" evidence="3">
    <location>
        <begin position="61"/>
        <end position="84"/>
    </location>
</feature>
<organism evidence="5">
    <name type="scientific">viral metagenome</name>
    <dbReference type="NCBI Taxonomy" id="1070528"/>
    <lineage>
        <taxon>unclassified sequences</taxon>
        <taxon>metagenomes</taxon>
        <taxon>organismal metagenomes</taxon>
    </lineage>
</organism>
<dbReference type="Pfam" id="PF00193">
    <property type="entry name" value="Xlink"/>
    <property type="match status" value="1"/>
</dbReference>
<keyword evidence="1" id="KW-1015">Disulfide bond</keyword>
<feature type="compositionally biased region" description="Low complexity" evidence="2">
    <location>
        <begin position="104"/>
        <end position="115"/>
    </location>
</feature>
<dbReference type="InterPro" id="IPR016186">
    <property type="entry name" value="C-type_lectin-like/link_sf"/>
</dbReference>
<dbReference type="PROSITE" id="PS50963">
    <property type="entry name" value="LINK_2"/>
    <property type="match status" value="1"/>
</dbReference>